<proteinExistence type="predicted"/>
<feature type="signal peptide" evidence="2">
    <location>
        <begin position="1"/>
        <end position="20"/>
    </location>
</feature>
<organism evidence="3 4">
    <name type="scientific">Mycena metata</name>
    <dbReference type="NCBI Taxonomy" id="1033252"/>
    <lineage>
        <taxon>Eukaryota</taxon>
        <taxon>Fungi</taxon>
        <taxon>Dikarya</taxon>
        <taxon>Basidiomycota</taxon>
        <taxon>Agaricomycotina</taxon>
        <taxon>Agaricomycetes</taxon>
        <taxon>Agaricomycetidae</taxon>
        <taxon>Agaricales</taxon>
        <taxon>Marasmiineae</taxon>
        <taxon>Mycenaceae</taxon>
        <taxon>Mycena</taxon>
    </lineage>
</organism>
<gene>
    <name evidence="3" type="ORF">B0H16DRAFT_1878940</name>
</gene>
<dbReference type="EMBL" id="JARKIB010000007">
    <property type="protein sequence ID" value="KAJ7778262.1"/>
    <property type="molecule type" value="Genomic_DNA"/>
</dbReference>
<dbReference type="AlphaFoldDB" id="A0AAD7K6P2"/>
<keyword evidence="2" id="KW-0732">Signal</keyword>
<comment type="caution">
    <text evidence="3">The sequence shown here is derived from an EMBL/GenBank/DDBJ whole genome shotgun (WGS) entry which is preliminary data.</text>
</comment>
<reference evidence="3" key="1">
    <citation type="submission" date="2023-03" db="EMBL/GenBank/DDBJ databases">
        <title>Massive genome expansion in bonnet fungi (Mycena s.s.) driven by repeated elements and novel gene families across ecological guilds.</title>
        <authorList>
            <consortium name="Lawrence Berkeley National Laboratory"/>
            <person name="Harder C.B."/>
            <person name="Miyauchi S."/>
            <person name="Viragh M."/>
            <person name="Kuo A."/>
            <person name="Thoen E."/>
            <person name="Andreopoulos B."/>
            <person name="Lu D."/>
            <person name="Skrede I."/>
            <person name="Drula E."/>
            <person name="Henrissat B."/>
            <person name="Morin E."/>
            <person name="Kohler A."/>
            <person name="Barry K."/>
            <person name="LaButti K."/>
            <person name="Morin E."/>
            <person name="Salamov A."/>
            <person name="Lipzen A."/>
            <person name="Mereny Z."/>
            <person name="Hegedus B."/>
            <person name="Baldrian P."/>
            <person name="Stursova M."/>
            <person name="Weitz H."/>
            <person name="Taylor A."/>
            <person name="Grigoriev I.V."/>
            <person name="Nagy L.G."/>
            <person name="Martin F."/>
            <person name="Kauserud H."/>
        </authorList>
    </citation>
    <scope>NUCLEOTIDE SEQUENCE</scope>
    <source>
        <strain evidence="3">CBHHK182m</strain>
    </source>
</reference>
<evidence type="ECO:0000313" key="3">
    <source>
        <dbReference type="EMBL" id="KAJ7778262.1"/>
    </source>
</evidence>
<name>A0AAD7K6P2_9AGAR</name>
<evidence type="ECO:0000256" key="2">
    <source>
        <dbReference type="SAM" id="SignalP"/>
    </source>
</evidence>
<feature type="region of interest" description="Disordered" evidence="1">
    <location>
        <begin position="71"/>
        <end position="123"/>
    </location>
</feature>
<protein>
    <submittedName>
        <fullName evidence="3">Uncharacterized protein</fullName>
    </submittedName>
</protein>
<evidence type="ECO:0000256" key="1">
    <source>
        <dbReference type="SAM" id="MobiDB-lite"/>
    </source>
</evidence>
<dbReference type="Proteomes" id="UP001215598">
    <property type="component" value="Unassembled WGS sequence"/>
</dbReference>
<evidence type="ECO:0000313" key="4">
    <source>
        <dbReference type="Proteomes" id="UP001215598"/>
    </source>
</evidence>
<accession>A0AAD7K6P2</accession>
<feature type="chain" id="PRO_5041922441" evidence="2">
    <location>
        <begin position="21"/>
        <end position="123"/>
    </location>
</feature>
<sequence length="123" mass="13566">MLWHVAGHLTTLSLVRVTPSSFILLGGGSFHHPAQPELRARWHPRCIPPPRRCTFLALTTPVTLFAPWQSAGEARSDEETAAQRLAEADAETQAAMTVPLANTLNKKKLTPSAIRPHDRTKEL</sequence>
<keyword evidence="4" id="KW-1185">Reference proteome</keyword>